<reference evidence="5 6" key="1">
    <citation type="submission" date="2016-07" db="EMBL/GenBank/DDBJ databases">
        <title>Complete genome sequence of the Lentzea guizhouensis DHS C013.</title>
        <authorList>
            <person name="Cao C."/>
        </authorList>
    </citation>
    <scope>NUCLEOTIDE SEQUENCE [LARGE SCALE GENOMIC DNA]</scope>
    <source>
        <strain evidence="5 6">DHS C013</strain>
    </source>
</reference>
<accession>A0A1B2HIX1</accession>
<evidence type="ECO:0000259" key="4">
    <source>
        <dbReference type="Pfam" id="PF01494"/>
    </source>
</evidence>
<dbReference type="InterPro" id="IPR002938">
    <property type="entry name" value="FAD-bd"/>
</dbReference>
<evidence type="ECO:0000313" key="6">
    <source>
        <dbReference type="Proteomes" id="UP000093053"/>
    </source>
</evidence>
<dbReference type="GO" id="GO:0071949">
    <property type="term" value="F:FAD binding"/>
    <property type="evidence" value="ECO:0007669"/>
    <property type="project" value="InterPro"/>
</dbReference>
<dbReference type="OrthoDB" id="8670884at2"/>
<evidence type="ECO:0000256" key="2">
    <source>
        <dbReference type="ARBA" id="ARBA00022630"/>
    </source>
</evidence>
<dbReference type="KEGG" id="led:BBK82_17995"/>
<dbReference type="GO" id="GO:0016709">
    <property type="term" value="F:oxidoreductase activity, acting on paired donors, with incorporation or reduction of molecular oxygen, NAD(P)H as one donor, and incorporation of one atom of oxygen"/>
    <property type="evidence" value="ECO:0007669"/>
    <property type="project" value="UniProtKB-ARBA"/>
</dbReference>
<keyword evidence="2" id="KW-0285">Flavoprotein</keyword>
<proteinExistence type="predicted"/>
<evidence type="ECO:0000256" key="1">
    <source>
        <dbReference type="ARBA" id="ARBA00001974"/>
    </source>
</evidence>
<dbReference type="InterPro" id="IPR050641">
    <property type="entry name" value="RIFMO-like"/>
</dbReference>
<gene>
    <name evidence="5" type="ORF">BBK82_17995</name>
</gene>
<feature type="domain" description="FAD-binding" evidence="4">
    <location>
        <begin position="2"/>
        <end position="322"/>
    </location>
</feature>
<dbReference type="SUPFAM" id="SSF51905">
    <property type="entry name" value="FAD/NAD(P)-binding domain"/>
    <property type="match status" value="1"/>
</dbReference>
<evidence type="ECO:0000313" key="5">
    <source>
        <dbReference type="EMBL" id="ANZ37664.1"/>
    </source>
</evidence>
<dbReference type="RefSeq" id="WP_065916029.1">
    <property type="nucleotide sequence ID" value="NZ_CP016793.1"/>
</dbReference>
<dbReference type="Pfam" id="PF01494">
    <property type="entry name" value="FAD_binding_3"/>
    <property type="match status" value="1"/>
</dbReference>
<keyword evidence="3" id="KW-0274">FAD</keyword>
<organism evidence="5 6">
    <name type="scientific">Lentzea guizhouensis</name>
    <dbReference type="NCBI Taxonomy" id="1586287"/>
    <lineage>
        <taxon>Bacteria</taxon>
        <taxon>Bacillati</taxon>
        <taxon>Actinomycetota</taxon>
        <taxon>Actinomycetes</taxon>
        <taxon>Pseudonocardiales</taxon>
        <taxon>Pseudonocardiaceae</taxon>
        <taxon>Lentzea</taxon>
    </lineage>
</organism>
<dbReference type="PANTHER" id="PTHR43004">
    <property type="entry name" value="TRK SYSTEM POTASSIUM UPTAKE PROTEIN"/>
    <property type="match status" value="1"/>
</dbReference>
<keyword evidence="5" id="KW-0560">Oxidoreductase</keyword>
<dbReference type="STRING" id="1586287.BBK82_17995"/>
<dbReference type="Proteomes" id="UP000093053">
    <property type="component" value="Chromosome"/>
</dbReference>
<comment type="cofactor">
    <cofactor evidence="1">
        <name>FAD</name>
        <dbReference type="ChEBI" id="CHEBI:57692"/>
    </cofactor>
</comment>
<dbReference type="Gene3D" id="3.50.50.60">
    <property type="entry name" value="FAD/NAD(P)-binding domain"/>
    <property type="match status" value="1"/>
</dbReference>
<keyword evidence="6" id="KW-1185">Reference proteome</keyword>
<dbReference type="Gene3D" id="3.30.70.2450">
    <property type="match status" value="1"/>
</dbReference>
<dbReference type="InterPro" id="IPR036188">
    <property type="entry name" value="FAD/NAD-bd_sf"/>
</dbReference>
<keyword evidence="5" id="KW-0503">Monooxygenase</keyword>
<dbReference type="EMBL" id="CP016793">
    <property type="protein sequence ID" value="ANZ37664.1"/>
    <property type="molecule type" value="Genomic_DNA"/>
</dbReference>
<dbReference type="PRINTS" id="PR00420">
    <property type="entry name" value="RNGMNOXGNASE"/>
</dbReference>
<protein>
    <submittedName>
        <fullName evidence="5">Pentachlorophenol monooxygenase</fullName>
    </submittedName>
</protein>
<dbReference type="AlphaFoldDB" id="A0A1B2HIX1"/>
<evidence type="ECO:0000256" key="3">
    <source>
        <dbReference type="ARBA" id="ARBA00022827"/>
    </source>
</evidence>
<name>A0A1B2HIX1_9PSEU</name>
<sequence length="417" mass="45250">MTVLVVGAGPVGLTAALLLARSGVPSAVLEKAAGRTLAGSRSICVQRDVLEILERVGVGQAVADAGVTWYTGRTYHRDREVATLTFPEAEGFPPFVNTPQTVVERLLEERVRAEPLIELRHGHEVIGLRQDDNGVSTSDGIGGTHCIAADGAHSTVRRLLGIPFEGFSFDDRFIIADVRVDLDFPAPERRFYFDPPWNRGRQVLLHPQPDGVWRIDWQVAEDVTLTDEHVRAIVGDKPFEVVWQSTYRFHQRRAARFRVGRVLLAGDAAHVMSPFGARGLNSGICDADNAAWKIAADRNGEAGPGLLESYNVERGAAADENLRITGATMRFLVPGNDDERAHRQRALESGEGIDSGKLFTPFAYTGSPLTTDGGELIVGSRVAGPGFLVRGGRLVRPDGHVAGTAGDDRVTRRALGW</sequence>
<dbReference type="PANTHER" id="PTHR43004:SF19">
    <property type="entry name" value="BINDING MONOOXYGENASE, PUTATIVE (JCVI)-RELATED"/>
    <property type="match status" value="1"/>
</dbReference>